<proteinExistence type="predicted"/>
<organism evidence="1">
    <name type="scientific">Veillonella atypica</name>
    <dbReference type="NCBI Taxonomy" id="39777"/>
    <lineage>
        <taxon>Bacteria</taxon>
        <taxon>Bacillati</taxon>
        <taxon>Bacillota</taxon>
        <taxon>Negativicutes</taxon>
        <taxon>Veillonellales</taxon>
        <taxon>Veillonellaceae</taxon>
        <taxon>Veillonella</taxon>
    </lineage>
</organism>
<evidence type="ECO:0000313" key="1">
    <source>
        <dbReference type="EMBL" id="KXA65000.1"/>
    </source>
</evidence>
<reference evidence="1 2" key="1">
    <citation type="submission" date="2016-01" db="EMBL/GenBank/DDBJ databases">
        <authorList>
            <person name="Oliw E.H."/>
        </authorList>
    </citation>
    <scope>NUCLEOTIDE SEQUENCE [LARGE SCALE GENOMIC DNA]</scope>
    <source>
        <strain evidence="1 2">CMW7756B</strain>
    </source>
</reference>
<dbReference type="AlphaFoldDB" id="A0A133S5N8"/>
<accession>A0A133S5N8</accession>
<dbReference type="RefSeq" id="WP_005383804.1">
    <property type="nucleotide sequence ID" value="NZ_CBCSFX010000001.1"/>
</dbReference>
<dbReference type="PATRIC" id="fig|39777.7.peg.653"/>
<dbReference type="STRING" id="39777.B7L28_03855"/>
<dbReference type="InterPro" id="IPR021373">
    <property type="entry name" value="DUF2993"/>
</dbReference>
<dbReference type="KEGG" id="vat:B7L28_03855"/>
<name>A0A133S5N8_9FIRM</name>
<comment type="caution">
    <text evidence="1">The sequence shown here is derived from an EMBL/GenBank/DDBJ whole genome shotgun (WGS) entry which is preliminary data.</text>
</comment>
<sequence length="230" mass="24969">MKKFLIFIVLLIIVCVVGAQFVVPKYMESIVEDELNQSLKPSSQTVVIESTPAFKLVYGQADHAAGTLENVQLGKLNFSSLHYEANNIVINPISLIASHEVEVLSLGPSYVEGIVLEDDLKKFLIQNTEGLQDANVVINNDRIALTGTVNIMGSLKGTASLEGALQLKDNVLSFAPSRFTVSGLTIAGITSQQLHPIAIYDFNNFPVPVKAESVNVENGEIHIKIKPVLN</sequence>
<protein>
    <submittedName>
        <fullName evidence="1">Uncharacterized protein</fullName>
    </submittedName>
</protein>
<evidence type="ECO:0000313" key="2">
    <source>
        <dbReference type="Proteomes" id="UP000070226"/>
    </source>
</evidence>
<dbReference type="Pfam" id="PF11209">
    <property type="entry name" value="LmeA"/>
    <property type="match status" value="1"/>
</dbReference>
<dbReference type="EMBL" id="LRQT01000014">
    <property type="protein sequence ID" value="KXA65000.1"/>
    <property type="molecule type" value="Genomic_DNA"/>
</dbReference>
<gene>
    <name evidence="1" type="ORF">HMPREF3233_00665</name>
</gene>
<dbReference type="Proteomes" id="UP000070226">
    <property type="component" value="Unassembled WGS sequence"/>
</dbReference>